<feature type="transmembrane region" description="Helical" evidence="1">
    <location>
        <begin position="173"/>
        <end position="191"/>
    </location>
</feature>
<feature type="transmembrane region" description="Helical" evidence="1">
    <location>
        <begin position="287"/>
        <end position="308"/>
    </location>
</feature>
<feature type="transmembrane region" description="Helical" evidence="1">
    <location>
        <begin position="87"/>
        <end position="104"/>
    </location>
</feature>
<dbReference type="AlphaFoldDB" id="A0A919NK57"/>
<dbReference type="RefSeq" id="WP_203805709.1">
    <property type="nucleotide sequence ID" value="NZ_BOMY01000021.1"/>
</dbReference>
<dbReference type="EMBL" id="BOMY01000021">
    <property type="protein sequence ID" value="GIF20251.1"/>
    <property type="molecule type" value="Genomic_DNA"/>
</dbReference>
<keyword evidence="1" id="KW-0812">Transmembrane</keyword>
<feature type="transmembrane region" description="Helical" evidence="1">
    <location>
        <begin position="314"/>
        <end position="332"/>
    </location>
</feature>
<feature type="transmembrane region" description="Helical" evidence="1">
    <location>
        <begin position="110"/>
        <end position="133"/>
    </location>
</feature>
<keyword evidence="1" id="KW-0472">Membrane</keyword>
<keyword evidence="1" id="KW-1133">Transmembrane helix</keyword>
<accession>A0A919NK57</accession>
<protein>
    <submittedName>
        <fullName evidence="2">Uncharacterized protein</fullName>
    </submittedName>
</protein>
<sequence length="341" mass="36540">MAKTEPFEAWELRTRIALGDQGLGYHAANPIIADVRAHCEYTNESPYEAFGDPAEFAATTAAEQPPELLEKVDRDGETPLGHLTGQLFVLSLAAAVLPLFFAAVKRSWTFPVTTAALAGTALLILALFAVGAVPRALRASGRPHLAKFSYLATAVLGAGAVTAFMGLSREHLFRVPALAIVAAALVSLYLLTRAPKKPADLVPHVSPTPRTGSPTGAEAWLTRLTGLLIGRYDLAPERAADLAREAQAHLAESGRTPEDEFGPVEDYALEVSRHEPIRKEPFHRTRAGRIVGGVAGVLICGGAFIQWLGSGPWWAAWLLAFPATLGSIWMLIKSWTVSIRG</sequence>
<evidence type="ECO:0000313" key="3">
    <source>
        <dbReference type="Proteomes" id="UP000623608"/>
    </source>
</evidence>
<keyword evidence="3" id="KW-1185">Reference proteome</keyword>
<dbReference type="Proteomes" id="UP000623608">
    <property type="component" value="Unassembled WGS sequence"/>
</dbReference>
<gene>
    <name evidence="2" type="ORF">Ate02nite_29810</name>
</gene>
<evidence type="ECO:0000256" key="1">
    <source>
        <dbReference type="SAM" id="Phobius"/>
    </source>
</evidence>
<comment type="caution">
    <text evidence="2">The sequence shown here is derived from an EMBL/GenBank/DDBJ whole genome shotgun (WGS) entry which is preliminary data.</text>
</comment>
<organism evidence="2 3">
    <name type="scientific">Paractinoplanes tereljensis</name>
    <dbReference type="NCBI Taxonomy" id="571912"/>
    <lineage>
        <taxon>Bacteria</taxon>
        <taxon>Bacillati</taxon>
        <taxon>Actinomycetota</taxon>
        <taxon>Actinomycetes</taxon>
        <taxon>Micromonosporales</taxon>
        <taxon>Micromonosporaceae</taxon>
        <taxon>Paractinoplanes</taxon>
    </lineage>
</organism>
<name>A0A919NK57_9ACTN</name>
<proteinExistence type="predicted"/>
<reference evidence="2" key="1">
    <citation type="submission" date="2021-01" db="EMBL/GenBank/DDBJ databases">
        <title>Whole genome shotgun sequence of Actinoplanes tereljensis NBRC 105297.</title>
        <authorList>
            <person name="Komaki H."/>
            <person name="Tamura T."/>
        </authorList>
    </citation>
    <scope>NUCLEOTIDE SEQUENCE</scope>
    <source>
        <strain evidence="2">NBRC 105297</strain>
    </source>
</reference>
<feature type="transmembrane region" description="Helical" evidence="1">
    <location>
        <begin position="145"/>
        <end position="167"/>
    </location>
</feature>
<evidence type="ECO:0000313" key="2">
    <source>
        <dbReference type="EMBL" id="GIF20251.1"/>
    </source>
</evidence>